<proteinExistence type="predicted"/>
<dbReference type="STRING" id="1161919.EPIR_0851"/>
<protein>
    <submittedName>
        <fullName evidence="1">Uncharacterized protein</fullName>
    </submittedName>
</protein>
<dbReference type="RefSeq" id="WP_023654038.1">
    <property type="nucleotide sequence ID" value="NZ_CAHS01000011.1"/>
</dbReference>
<dbReference type="EMBL" id="CAHS01000011">
    <property type="protein sequence ID" value="CCG86216.1"/>
    <property type="molecule type" value="Genomic_DNA"/>
</dbReference>
<reference evidence="1 2" key="1">
    <citation type="journal article" date="2013" name="Syst. Appl. Microbiol.">
        <title>Phylogenetic position and virulence apparatus of the pear flower necrosis pathogen Erwinia piriflorinigrans CFBP 5888T as assessed by comparative genomics.</title>
        <authorList>
            <person name="Smits T.H."/>
            <person name="Rezzonico F."/>
            <person name="Lopez M.M."/>
            <person name="Blom J."/>
            <person name="Goesmann A."/>
            <person name="Frey J.E."/>
            <person name="Duffy B."/>
        </authorList>
    </citation>
    <scope>NUCLEOTIDE SEQUENCE [LARGE SCALE GENOMIC DNA]</scope>
    <source>
        <strain evidence="2">CFBP5888</strain>
    </source>
</reference>
<dbReference type="Proteomes" id="UP000018217">
    <property type="component" value="Unassembled WGS sequence"/>
</dbReference>
<accession>V5Z4G9</accession>
<gene>
    <name evidence="1" type="ORF">EPIR_0851</name>
</gene>
<dbReference type="OrthoDB" id="6522709at2"/>
<keyword evidence="2" id="KW-1185">Reference proteome</keyword>
<evidence type="ECO:0000313" key="1">
    <source>
        <dbReference type="EMBL" id="CCG86216.1"/>
    </source>
</evidence>
<organism evidence="1 2">
    <name type="scientific">Erwinia piriflorinigrans CFBP 5888</name>
    <dbReference type="NCBI Taxonomy" id="1161919"/>
    <lineage>
        <taxon>Bacteria</taxon>
        <taxon>Pseudomonadati</taxon>
        <taxon>Pseudomonadota</taxon>
        <taxon>Gammaproteobacteria</taxon>
        <taxon>Enterobacterales</taxon>
        <taxon>Erwiniaceae</taxon>
        <taxon>Erwinia</taxon>
    </lineage>
</organism>
<comment type="caution">
    <text evidence="1">The sequence shown here is derived from an EMBL/GenBank/DDBJ whole genome shotgun (WGS) entry which is preliminary data.</text>
</comment>
<evidence type="ECO:0000313" key="2">
    <source>
        <dbReference type="Proteomes" id="UP000018217"/>
    </source>
</evidence>
<dbReference type="AlphaFoldDB" id="V5Z4G9"/>
<name>V5Z4G9_9GAMM</name>
<sequence>MSKVNTHMTAYEHKLKNLDETSELNFDNRVLQFIRENRPEGTLNDLITKLKSLDPDNAYSLQQLNKALLYTDTTLRGDPNFRDYTKDTLDKNTSQMLGVNMMVNSMMMKWISSPDDKDDDNSFL</sequence>